<dbReference type="GO" id="GO:0005737">
    <property type="term" value="C:cytoplasm"/>
    <property type="evidence" value="ECO:0007669"/>
    <property type="project" value="TreeGrafter"/>
</dbReference>
<feature type="compositionally biased region" description="Polar residues" evidence="2">
    <location>
        <begin position="179"/>
        <end position="188"/>
    </location>
</feature>
<feature type="non-terminal residue" evidence="3">
    <location>
        <position position="1"/>
    </location>
</feature>
<dbReference type="Proteomes" id="UP000593564">
    <property type="component" value="Unassembled WGS sequence"/>
</dbReference>
<feature type="compositionally biased region" description="Basic and acidic residues" evidence="2">
    <location>
        <begin position="715"/>
        <end position="761"/>
    </location>
</feature>
<feature type="compositionally biased region" description="Basic and acidic residues" evidence="2">
    <location>
        <begin position="1167"/>
        <end position="1177"/>
    </location>
</feature>
<feature type="compositionally biased region" description="Basic and acidic residues" evidence="2">
    <location>
        <begin position="546"/>
        <end position="594"/>
    </location>
</feature>
<evidence type="ECO:0000256" key="2">
    <source>
        <dbReference type="SAM" id="MobiDB-lite"/>
    </source>
</evidence>
<organism evidence="3 4">
    <name type="scientific">Camellia sinensis</name>
    <name type="common">Tea plant</name>
    <name type="synonym">Thea sinensis</name>
    <dbReference type="NCBI Taxonomy" id="4442"/>
    <lineage>
        <taxon>Eukaryota</taxon>
        <taxon>Viridiplantae</taxon>
        <taxon>Streptophyta</taxon>
        <taxon>Embryophyta</taxon>
        <taxon>Tracheophyta</taxon>
        <taxon>Spermatophyta</taxon>
        <taxon>Magnoliopsida</taxon>
        <taxon>eudicotyledons</taxon>
        <taxon>Gunneridae</taxon>
        <taxon>Pentapetalae</taxon>
        <taxon>asterids</taxon>
        <taxon>Ericales</taxon>
        <taxon>Theaceae</taxon>
        <taxon>Camellia</taxon>
    </lineage>
</organism>
<comment type="caution">
    <text evidence="3">The sequence shown here is derived from an EMBL/GenBank/DDBJ whole genome shotgun (WGS) entry which is preliminary data.</text>
</comment>
<dbReference type="GO" id="GO:0031982">
    <property type="term" value="C:vesicle"/>
    <property type="evidence" value="ECO:0007669"/>
    <property type="project" value="TreeGrafter"/>
</dbReference>
<evidence type="ECO:0008006" key="5">
    <source>
        <dbReference type="Google" id="ProtNLM"/>
    </source>
</evidence>
<feature type="region of interest" description="Disordered" evidence="2">
    <location>
        <begin position="1125"/>
        <end position="1177"/>
    </location>
</feature>
<feature type="coiled-coil region" evidence="1">
    <location>
        <begin position="1363"/>
        <end position="1402"/>
    </location>
</feature>
<feature type="region of interest" description="Disordered" evidence="2">
    <location>
        <begin position="656"/>
        <end position="677"/>
    </location>
</feature>
<accession>A0A7J7I0Y2</accession>
<dbReference type="SUPFAM" id="SSF46565">
    <property type="entry name" value="Chaperone J-domain"/>
    <property type="match status" value="1"/>
</dbReference>
<feature type="region of interest" description="Disordered" evidence="2">
    <location>
        <begin position="918"/>
        <end position="952"/>
    </location>
</feature>
<evidence type="ECO:0000256" key="1">
    <source>
        <dbReference type="SAM" id="Coils"/>
    </source>
</evidence>
<feature type="region of interest" description="Disordered" evidence="2">
    <location>
        <begin position="543"/>
        <end position="619"/>
    </location>
</feature>
<reference evidence="3 4" key="2">
    <citation type="submission" date="2020-07" db="EMBL/GenBank/DDBJ databases">
        <title>Genome assembly of wild tea tree DASZ reveals pedigree and selection history of tea varieties.</title>
        <authorList>
            <person name="Zhang W."/>
        </authorList>
    </citation>
    <scope>NUCLEOTIDE SEQUENCE [LARGE SCALE GENOMIC DNA]</scope>
    <source>
        <strain evidence="4">cv. G240</strain>
        <tissue evidence="3">Leaf</tissue>
    </source>
</reference>
<feature type="region of interest" description="Disordered" evidence="2">
    <location>
        <begin position="798"/>
        <end position="882"/>
    </location>
</feature>
<name>A0A7J7I0Y2_CAMSI</name>
<proteinExistence type="predicted"/>
<feature type="region of interest" description="Disordered" evidence="2">
    <location>
        <begin position="152"/>
        <end position="189"/>
    </location>
</feature>
<keyword evidence="4" id="KW-1185">Reference proteome</keyword>
<dbReference type="PANTHER" id="PTHR23172">
    <property type="entry name" value="AUXILIN/CYCLIN G-ASSOCIATED KINASE-RELATED"/>
    <property type="match status" value="1"/>
</dbReference>
<feature type="compositionally biased region" description="Basic and acidic residues" evidence="2">
    <location>
        <begin position="1"/>
        <end position="23"/>
    </location>
</feature>
<evidence type="ECO:0000313" key="4">
    <source>
        <dbReference type="Proteomes" id="UP000593564"/>
    </source>
</evidence>
<dbReference type="GO" id="GO:0072583">
    <property type="term" value="P:clathrin-dependent endocytosis"/>
    <property type="evidence" value="ECO:0007669"/>
    <property type="project" value="TreeGrafter"/>
</dbReference>
<dbReference type="GO" id="GO:0030276">
    <property type="term" value="F:clathrin binding"/>
    <property type="evidence" value="ECO:0007669"/>
    <property type="project" value="TreeGrafter"/>
</dbReference>
<dbReference type="Gene3D" id="1.10.287.110">
    <property type="entry name" value="DnaJ domain"/>
    <property type="match status" value="1"/>
</dbReference>
<gene>
    <name evidence="3" type="ORF">HYC85_005522</name>
</gene>
<keyword evidence="1" id="KW-0175">Coiled coil</keyword>
<feature type="region of interest" description="Disordered" evidence="2">
    <location>
        <begin position="1255"/>
        <end position="1274"/>
    </location>
</feature>
<sequence length="1516" mass="172400">ESLHTTEKEIQKVKAHGERERGGRIRVKKTLEEMENLPHSVSKKSYNGNGNGNGNGVRPKTMYDDVFGGPPKLGGVPTLCPRVSDYTEIFSNFHASPASSIPILDLPPVNDADFSFDVRSSIFDYSQVFGGLNGVDFAASFEQLFELSKTTCDSSDEAWTPAQSESLSDESDPSASSDNLPNGESHQSCDGIKQISISYDKASQRSKEDGSSGMAHVTQLHAVPGFTSIVNESPSSEKIKDRNTPLQVADDINQKMDFSGGLRERKQFRKTMSHPSNRSFGIETLGTDLKPVGFGKSASHMNETFVTVSDISLRTQPSQLPPPSKPPHVLAVNGVDSGRHKSKLKASKSFAFGETTGDSSPSFFDVEVDPSSSAAVSAAAMKDVMEKAQAKLKSAKELMERKKEGLQSRTKFGLKNETKDKEGKASKTFDGFNSFKDERVHGTCQRDCSGMKTFVGEERKKVMKITQVVSDSIEGGKHINVAKISADKKNGKEDRSSQEFYKTEGTVAWREAAEFFELVEIDKSRKIYEQAKDESVLVQSTQSHECGQEKKAIPAFHQQEDDRKIKANRETCERDGNEGRSKATKESSRQEEHGKKVKVNQEVCKQEETGKKPRMVQQHGNIEKILTEAGKSEECDTLIEVQQKENQMKVEKKLKEANERIEDDKRHKDAHERYENERRLKQTLEMEKYEKRLEEAFELAEIEKRLEEALEQEEKEQQQREAFEKEEKEKRQKEACEREENEKRVKKAHEEDEKKRLKEALELEENEKILALMLEGDEKRLKMALEWQRNEKRLELDLEREENEKRLREDHRREEVDRKLKGAKKQKEAHEREENVERLNEACEREGNEKRLKEAREQDENKKRLQEAHEREESEKRSEEAFKQKEIEKRYEDVNVCEKTEKRIEDVGYWEELKVWSKDHEQNERGENERKLNSDQGSCVDTEGENLKTSDDGACKLDDHENLQPGQAACEQDKNSGNVEMTKGNLSFEEDRTMKTEPIDSVNTRLEAVEVVNVLFEEKFNSSGMTLDYTQHEKNQINAKDVMKSHHLHDTVTESVEAGIGQTHADRNKKAFKIASNPGTPNGLTHELGERGTNVKEVQVTFNKEHSKDKFMSSQVVGELIENGRKMGADQPTVLEGKRNAKSTGQKASTSKSTKRKEKNRNDILTPEEREKEERIKRERELEKDRLRKIEEEREREREREKDRMAVDRATLEARERTFAEAHDKAVRAAVERATAEVRQRAMTEARERLEKACAEARERSTGEKASMEARVRTERAAVERATAEARDRAFQKAMAEKAANERSVVDKSFASYKNDGMRQSSSSSDLQDMQFQGIRSSSGSIYSYSSVHGASERFVGVEGESAQRCKARLERHQRTAERAAKALAEKNMRDLIAQKEQAERNICLQRFAEALDAEVKRWSGGKEGNLRALLSTLQYILGPDNGWRPIPLTEVITAAAVKKAYRKATLCVHPDKLQQRGASIQQKYICEKVFDLLKVFGKRSLEQIQLGGAVVEAFC</sequence>
<dbReference type="EMBL" id="JACBKZ010000002">
    <property type="protein sequence ID" value="KAF5958297.1"/>
    <property type="molecule type" value="Genomic_DNA"/>
</dbReference>
<protein>
    <recommendedName>
        <fullName evidence="5">J domain-containing protein</fullName>
    </recommendedName>
</protein>
<feature type="region of interest" description="Disordered" evidence="2">
    <location>
        <begin position="1"/>
        <end position="59"/>
    </location>
</feature>
<feature type="compositionally biased region" description="Polar residues" evidence="2">
    <location>
        <begin position="1142"/>
        <end position="1152"/>
    </location>
</feature>
<reference evidence="4" key="1">
    <citation type="journal article" date="2020" name="Nat. Commun.">
        <title>Genome assembly of wild tea tree DASZ reveals pedigree and selection history of tea varieties.</title>
        <authorList>
            <person name="Zhang W."/>
            <person name="Zhang Y."/>
            <person name="Qiu H."/>
            <person name="Guo Y."/>
            <person name="Wan H."/>
            <person name="Zhang X."/>
            <person name="Scossa F."/>
            <person name="Alseekh S."/>
            <person name="Zhang Q."/>
            <person name="Wang P."/>
            <person name="Xu L."/>
            <person name="Schmidt M.H."/>
            <person name="Jia X."/>
            <person name="Li D."/>
            <person name="Zhu A."/>
            <person name="Guo F."/>
            <person name="Chen W."/>
            <person name="Ni D."/>
            <person name="Usadel B."/>
            <person name="Fernie A.R."/>
            <person name="Wen W."/>
        </authorList>
    </citation>
    <scope>NUCLEOTIDE SEQUENCE [LARGE SCALE GENOMIC DNA]</scope>
    <source>
        <strain evidence="4">cv. G240</strain>
    </source>
</reference>
<dbReference type="PANTHER" id="PTHR23172:SF87">
    <property type="entry name" value="CHAPERONE DNAJ-DOMAIN SUPERFAMILY PROTEIN"/>
    <property type="match status" value="1"/>
</dbReference>
<feature type="compositionally biased region" description="Basic and acidic residues" evidence="2">
    <location>
        <begin position="918"/>
        <end position="933"/>
    </location>
</feature>
<feature type="coiled-coil region" evidence="1">
    <location>
        <begin position="378"/>
        <end position="409"/>
    </location>
</feature>
<dbReference type="GO" id="GO:0072318">
    <property type="term" value="P:clathrin coat disassembly"/>
    <property type="evidence" value="ECO:0007669"/>
    <property type="project" value="TreeGrafter"/>
</dbReference>
<evidence type="ECO:0000313" key="3">
    <source>
        <dbReference type="EMBL" id="KAF5958297.1"/>
    </source>
</evidence>
<dbReference type="InterPro" id="IPR036869">
    <property type="entry name" value="J_dom_sf"/>
</dbReference>
<feature type="region of interest" description="Disordered" evidence="2">
    <location>
        <begin position="710"/>
        <end position="762"/>
    </location>
</feature>